<dbReference type="InterPro" id="IPR036230">
    <property type="entry name" value="LeuA_allosteric_dom_sf"/>
</dbReference>
<dbReference type="EMBL" id="QHBU01000133">
    <property type="protein sequence ID" value="PZR80832.1"/>
    <property type="molecule type" value="Genomic_DNA"/>
</dbReference>
<dbReference type="PANTHER" id="PTHR43538:SF1">
    <property type="entry name" value="(R)-CITRAMALATE SYNTHASE"/>
    <property type="match status" value="1"/>
</dbReference>
<evidence type="ECO:0000259" key="10">
    <source>
        <dbReference type="PROSITE" id="PS50991"/>
    </source>
</evidence>
<dbReference type="Proteomes" id="UP000248724">
    <property type="component" value="Unassembled WGS sequence"/>
</dbReference>
<name>A0A2W5Z6A6_9BACT</name>
<comment type="catalytic activity">
    <reaction evidence="7">
        <text>pyruvate + acetyl-CoA + H2O = (3R)-citramalate + CoA + H(+)</text>
        <dbReference type="Rhea" id="RHEA:19045"/>
        <dbReference type="ChEBI" id="CHEBI:15361"/>
        <dbReference type="ChEBI" id="CHEBI:15377"/>
        <dbReference type="ChEBI" id="CHEBI:15378"/>
        <dbReference type="ChEBI" id="CHEBI:30934"/>
        <dbReference type="ChEBI" id="CHEBI:57287"/>
        <dbReference type="ChEBI" id="CHEBI:57288"/>
        <dbReference type="EC" id="2.3.3.21"/>
    </reaction>
</comment>
<dbReference type="UniPathway" id="UPA00047">
    <property type="reaction ID" value="UER00066"/>
</dbReference>
<dbReference type="InterPro" id="IPR013709">
    <property type="entry name" value="2-isopropylmalate_synth_dimer"/>
</dbReference>
<dbReference type="SUPFAM" id="SSF110921">
    <property type="entry name" value="2-isopropylmalate synthase LeuA, allosteric (dimerisation) domain"/>
    <property type="match status" value="1"/>
</dbReference>
<sequence length="528" mass="56825">MTLEIYDTTLRDGAQGVGINFSVSDKVRIAEHLDRIGVSVIEGGWPGANQTDTEFFAQLRGMTFAHARLAAFGATRRPGVLPQDDLQVRALLDSGAPVITLVGKSWDAQIRDVLRTSPEENLSMIAETVAWLVEAGREVCFDAEHFFDGYRSDPDYALRCLETALSVGAHRIALCDTNGGTLPDTIEAVTRRVTADFGAVAGIHCHDDTGCAVANTLAAVRAGAIQVQGCINGYGERTGNANLCTLIPALQLKMGHRLVDDAQLRHLSSVARDVAEIANLHPPINSPYVGAAAFTHKGGQHVDAMRKASYAYQHIDPATVGNHTRTVVSSQSGGANILDRARELGIDLSDDRALVRQVTARVKELEHRGFAFEDADGSFELLVERARGQERPFEVIDYIALVEQREGQDLVCEATIKVRIGDDVVHTAAEGNGPINAIDAAMRKALSPTFPQTATTQLHDYKVRVLDGHGGTAAAVRVLIESGDHERRWSTVGCSTNIIEASCVALADAFEYCIVQARRAVAEDAASA</sequence>
<dbReference type="EC" id="2.3.3.21" evidence="8"/>
<dbReference type="PROSITE" id="PS00815">
    <property type="entry name" value="AIPM_HOMOCIT_SYNTH_1"/>
    <property type="match status" value="1"/>
</dbReference>
<dbReference type="InterPro" id="IPR054691">
    <property type="entry name" value="LeuA/HCS_post-cat"/>
</dbReference>
<dbReference type="AlphaFoldDB" id="A0A2W5Z6A6"/>
<evidence type="ECO:0000256" key="9">
    <source>
        <dbReference type="RuleBase" id="RU003523"/>
    </source>
</evidence>
<protein>
    <recommendedName>
        <fullName evidence="8">Citramalate synthase</fullName>
        <ecNumber evidence="8">2.3.3.21</ecNumber>
    </recommendedName>
</protein>
<dbReference type="PROSITE" id="PS50991">
    <property type="entry name" value="PYR_CT"/>
    <property type="match status" value="1"/>
</dbReference>
<reference evidence="11 12" key="1">
    <citation type="journal article" date="2017" name="Nature">
        <title>Atmospheric trace gases support primary production in Antarctic desert surface soil.</title>
        <authorList>
            <person name="Ji M."/>
            <person name="Greening C."/>
            <person name="Vanwonterghem I."/>
            <person name="Carere C.R."/>
            <person name="Bay S.K."/>
            <person name="Steen J.A."/>
            <person name="Montgomery K."/>
            <person name="Lines T."/>
            <person name="Beardall J."/>
            <person name="van Dorst J."/>
            <person name="Snape I."/>
            <person name="Stott M.B."/>
            <person name="Hugenholtz P."/>
            <person name="Ferrari B.C."/>
        </authorList>
    </citation>
    <scope>NUCLEOTIDE SEQUENCE [LARGE SCALE GENOMIC DNA]</scope>
    <source>
        <strain evidence="11">RRmetagenome_bin12</strain>
    </source>
</reference>
<evidence type="ECO:0000256" key="3">
    <source>
        <dbReference type="ARBA" id="ARBA00022605"/>
    </source>
</evidence>
<evidence type="ECO:0000256" key="1">
    <source>
        <dbReference type="ARBA" id="ARBA00004743"/>
    </source>
</evidence>
<dbReference type="CDD" id="cd07941">
    <property type="entry name" value="DRE_TIM_LeuA3"/>
    <property type="match status" value="1"/>
</dbReference>
<dbReference type="Gene3D" id="1.10.238.260">
    <property type="match status" value="1"/>
</dbReference>
<organism evidence="11 12">
    <name type="scientific">Candidatus Aeolococcus gillhamiae</name>
    <dbReference type="NCBI Taxonomy" id="3127015"/>
    <lineage>
        <taxon>Bacteria</taxon>
        <taxon>Bacillati</taxon>
        <taxon>Candidatus Dormiibacterota</taxon>
        <taxon>Candidatus Dormibacteria</taxon>
        <taxon>Candidatus Aeolococcales</taxon>
        <taxon>Candidatus Aeolococcaceae</taxon>
        <taxon>Candidatus Aeolococcus</taxon>
    </lineage>
</organism>
<dbReference type="SUPFAM" id="SSF51569">
    <property type="entry name" value="Aldolase"/>
    <property type="match status" value="1"/>
</dbReference>
<evidence type="ECO:0000256" key="2">
    <source>
        <dbReference type="ARBA" id="ARBA00006154"/>
    </source>
</evidence>
<dbReference type="Pfam" id="PF08502">
    <property type="entry name" value="LeuA_dimer"/>
    <property type="match status" value="1"/>
</dbReference>
<proteinExistence type="inferred from homology"/>
<dbReference type="GO" id="GO:0009097">
    <property type="term" value="P:isoleucine biosynthetic process"/>
    <property type="evidence" value="ECO:0007669"/>
    <property type="project" value="UniProtKB-UniRule"/>
</dbReference>
<dbReference type="InterPro" id="IPR013785">
    <property type="entry name" value="Aldolase_TIM"/>
</dbReference>
<evidence type="ECO:0000256" key="7">
    <source>
        <dbReference type="ARBA" id="ARBA00048263"/>
    </source>
</evidence>
<comment type="similarity">
    <text evidence="2 9">Belongs to the alpha-IPM synthase/homocitrate synthase family.</text>
</comment>
<evidence type="ECO:0000256" key="8">
    <source>
        <dbReference type="NCBIfam" id="TIGR00977"/>
    </source>
</evidence>
<dbReference type="Pfam" id="PF00682">
    <property type="entry name" value="HMGL-like"/>
    <property type="match status" value="1"/>
</dbReference>
<evidence type="ECO:0000313" key="11">
    <source>
        <dbReference type="EMBL" id="PZR80832.1"/>
    </source>
</evidence>
<dbReference type="PANTHER" id="PTHR43538">
    <property type="entry name" value="ALPHA-IPM SYNTHASE/HOMOCITRATE SYNTHASE"/>
    <property type="match status" value="1"/>
</dbReference>
<keyword evidence="6" id="KW-0100">Branched-chain amino acid biosynthesis</keyword>
<gene>
    <name evidence="11" type="ORF">DLM65_07345</name>
</gene>
<evidence type="ECO:0000256" key="5">
    <source>
        <dbReference type="ARBA" id="ARBA00022679"/>
    </source>
</evidence>
<dbReference type="GO" id="GO:0043714">
    <property type="term" value="F:(R)-citramalate synthase activity"/>
    <property type="evidence" value="ECO:0007669"/>
    <property type="project" value="UniProtKB-UniRule"/>
</dbReference>
<dbReference type="Pfam" id="PF22617">
    <property type="entry name" value="HCS_D2"/>
    <property type="match status" value="1"/>
</dbReference>
<dbReference type="GO" id="GO:0009098">
    <property type="term" value="P:L-leucine biosynthetic process"/>
    <property type="evidence" value="ECO:0007669"/>
    <property type="project" value="InterPro"/>
</dbReference>
<dbReference type="Gene3D" id="3.20.20.70">
    <property type="entry name" value="Aldolase class I"/>
    <property type="match status" value="1"/>
</dbReference>
<dbReference type="GO" id="GO:0003852">
    <property type="term" value="F:2-isopropylmalate synthase activity"/>
    <property type="evidence" value="ECO:0007669"/>
    <property type="project" value="InterPro"/>
</dbReference>
<dbReference type="InterPro" id="IPR005675">
    <property type="entry name" value="Citramal_synthase"/>
</dbReference>
<dbReference type="SMART" id="SM00917">
    <property type="entry name" value="LeuA_dimer"/>
    <property type="match status" value="1"/>
</dbReference>
<keyword evidence="3" id="KW-0028">Amino-acid biosynthesis</keyword>
<keyword evidence="5 9" id="KW-0808">Transferase</keyword>
<dbReference type="NCBIfam" id="TIGR00977">
    <property type="entry name" value="citramal_synth"/>
    <property type="match status" value="1"/>
</dbReference>
<dbReference type="InterPro" id="IPR000891">
    <property type="entry name" value="PYR_CT"/>
</dbReference>
<comment type="pathway">
    <text evidence="1">Amino-acid biosynthesis; L-isoleucine biosynthesis; 2-oxobutanoate from pyruvate: step 1/3.</text>
</comment>
<dbReference type="Gene3D" id="3.30.160.270">
    <property type="match status" value="1"/>
</dbReference>
<keyword evidence="4" id="KW-0412">Isoleucine biosynthesis</keyword>
<feature type="domain" description="Pyruvate carboxyltransferase" evidence="10">
    <location>
        <begin position="3"/>
        <end position="265"/>
    </location>
</feature>
<evidence type="ECO:0000313" key="12">
    <source>
        <dbReference type="Proteomes" id="UP000248724"/>
    </source>
</evidence>
<accession>A0A2W5Z6A6</accession>
<evidence type="ECO:0000256" key="4">
    <source>
        <dbReference type="ARBA" id="ARBA00022624"/>
    </source>
</evidence>
<comment type="caution">
    <text evidence="11">The sequence shown here is derived from an EMBL/GenBank/DDBJ whole genome shotgun (WGS) entry which is preliminary data.</text>
</comment>
<dbReference type="InterPro" id="IPR002034">
    <property type="entry name" value="AIPM/Hcit_synth_CS"/>
</dbReference>
<evidence type="ECO:0000256" key="6">
    <source>
        <dbReference type="ARBA" id="ARBA00023304"/>
    </source>
</evidence>